<evidence type="ECO:0000313" key="2">
    <source>
        <dbReference type="EMBL" id="KAK9811532.1"/>
    </source>
</evidence>
<dbReference type="PANTHER" id="PTHR36013:SF2">
    <property type="entry name" value="ATP SYNTHASE 24 KDA SUBUNIT, MITOCHONDRIAL-RELATED"/>
    <property type="match status" value="1"/>
</dbReference>
<dbReference type="Pfam" id="PF15704">
    <property type="entry name" value="Mt_ATP_synt"/>
    <property type="match status" value="1"/>
</dbReference>
<keyword evidence="3" id="KW-1185">Reference proteome</keyword>
<name>A0AAW1PRW5_9CHLO</name>
<dbReference type="AlphaFoldDB" id="A0AAW1PRW5"/>
<feature type="coiled-coil region" evidence="1">
    <location>
        <begin position="131"/>
        <end position="161"/>
    </location>
</feature>
<accession>A0AAW1PRW5</accession>
<organism evidence="2 3">
    <name type="scientific">[Myrmecia] bisecta</name>
    <dbReference type="NCBI Taxonomy" id="41462"/>
    <lineage>
        <taxon>Eukaryota</taxon>
        <taxon>Viridiplantae</taxon>
        <taxon>Chlorophyta</taxon>
        <taxon>core chlorophytes</taxon>
        <taxon>Trebouxiophyceae</taxon>
        <taxon>Trebouxiales</taxon>
        <taxon>Trebouxiaceae</taxon>
        <taxon>Myrmecia</taxon>
    </lineage>
</organism>
<dbReference type="Proteomes" id="UP001489004">
    <property type="component" value="Unassembled WGS sequence"/>
</dbReference>
<reference evidence="2 3" key="1">
    <citation type="journal article" date="2024" name="Nat. Commun.">
        <title>Phylogenomics reveals the evolutionary origins of lichenization in chlorophyte algae.</title>
        <authorList>
            <person name="Puginier C."/>
            <person name="Libourel C."/>
            <person name="Otte J."/>
            <person name="Skaloud P."/>
            <person name="Haon M."/>
            <person name="Grisel S."/>
            <person name="Petersen M."/>
            <person name="Berrin J.G."/>
            <person name="Delaux P.M."/>
            <person name="Dal Grande F."/>
            <person name="Keller J."/>
        </authorList>
    </citation>
    <scope>NUCLEOTIDE SEQUENCE [LARGE SCALE GENOMIC DNA]</scope>
    <source>
        <strain evidence="2 3">SAG 2043</strain>
    </source>
</reference>
<evidence type="ECO:0000313" key="3">
    <source>
        <dbReference type="Proteomes" id="UP001489004"/>
    </source>
</evidence>
<evidence type="ECO:0000256" key="1">
    <source>
        <dbReference type="SAM" id="Coils"/>
    </source>
</evidence>
<dbReference type="PANTHER" id="PTHR36013">
    <property type="entry name" value="ATP SYNTHASE 24 KDA SUBUNIT, MITOCHONDRIAL-RELATED"/>
    <property type="match status" value="1"/>
</dbReference>
<keyword evidence="1" id="KW-0175">Coiled coil</keyword>
<gene>
    <name evidence="2" type="ORF">WJX72_005484</name>
</gene>
<proteinExistence type="predicted"/>
<protein>
    <recommendedName>
        <fullName evidence="4">ATP synthase subunit d, mitochondrial</fullName>
    </recommendedName>
</protein>
<dbReference type="InterPro" id="IPR031432">
    <property type="entry name" value="MGP1"/>
</dbReference>
<evidence type="ECO:0008006" key="4">
    <source>
        <dbReference type="Google" id="ProtNLM"/>
    </source>
</evidence>
<sequence length="235" mass="26137">MSLLAQASRLGLRRLVSSTARPLTQANSSRVFAAEAAPKAGGGDDDVVIDTFKESQKQYREFMKGLKNIDLPTSDDANAIKKYASDMEGLKKKLGIPGVDEILDATLEHKLATAQWDVRKFLAHATEDVDVDEAADVLAELEKAVDEVEDQTGQRLDANNEEGWRLIGTKAKDIAAKHGLDNVTKIREQAITDMYKEQLVELRRKAAEEMEAAKRKDHLEWVQVDPKEIKPKIEA</sequence>
<dbReference type="EMBL" id="JALJOR010000009">
    <property type="protein sequence ID" value="KAK9811532.1"/>
    <property type="molecule type" value="Genomic_DNA"/>
</dbReference>
<comment type="caution">
    <text evidence="2">The sequence shown here is derived from an EMBL/GenBank/DDBJ whole genome shotgun (WGS) entry which is preliminary data.</text>
</comment>